<dbReference type="AlphaFoldDB" id="F2IF85"/>
<accession>F2IF85</accession>
<dbReference type="Gene3D" id="3.40.390.10">
    <property type="entry name" value="Collagenase (Catalytic Domain)"/>
    <property type="match status" value="1"/>
</dbReference>
<keyword evidence="5" id="KW-0378">Hydrolase</keyword>
<evidence type="ECO:0000256" key="4">
    <source>
        <dbReference type="ARBA" id="ARBA00022729"/>
    </source>
</evidence>
<dbReference type="GO" id="GO:0046872">
    <property type="term" value="F:metal ion binding"/>
    <property type="evidence" value="ECO:0007669"/>
    <property type="project" value="UniProtKB-KW"/>
</dbReference>
<keyword evidence="6" id="KW-0862">Zinc</keyword>
<dbReference type="Pfam" id="PF21471">
    <property type="entry name" value="Reelin_subrepeat-B"/>
    <property type="match status" value="1"/>
</dbReference>
<dbReference type="Pfam" id="PF18962">
    <property type="entry name" value="Por_Secre_tail"/>
    <property type="match status" value="1"/>
</dbReference>
<dbReference type="GO" id="GO:0008237">
    <property type="term" value="F:metallopeptidase activity"/>
    <property type="evidence" value="ECO:0007669"/>
    <property type="project" value="UniProtKB-KW"/>
</dbReference>
<evidence type="ECO:0000256" key="2">
    <source>
        <dbReference type="ARBA" id="ARBA00022670"/>
    </source>
</evidence>
<dbReference type="SMART" id="SM00089">
    <property type="entry name" value="PKD"/>
    <property type="match status" value="1"/>
</dbReference>
<dbReference type="InterPro" id="IPR049419">
    <property type="entry name" value="Reelin_subrepeat-B"/>
</dbReference>
<dbReference type="KEGG" id="fte:Fluta_1567"/>
<feature type="chain" id="PRO_5003278373" evidence="9">
    <location>
        <begin position="21"/>
        <end position="708"/>
    </location>
</feature>
<dbReference type="OrthoDB" id="9792152at2"/>
<comment type="similarity">
    <text evidence="1">Belongs to the peptidase M43B family.</text>
</comment>
<organism evidence="11 12">
    <name type="scientific">Fluviicola taffensis (strain DSM 16823 / NCIMB 13979 / RW262)</name>
    <dbReference type="NCBI Taxonomy" id="755732"/>
    <lineage>
        <taxon>Bacteria</taxon>
        <taxon>Pseudomonadati</taxon>
        <taxon>Bacteroidota</taxon>
        <taxon>Flavobacteriia</taxon>
        <taxon>Flavobacteriales</taxon>
        <taxon>Crocinitomicaceae</taxon>
        <taxon>Fluviicola</taxon>
    </lineage>
</organism>
<dbReference type="InterPro" id="IPR000601">
    <property type="entry name" value="PKD_dom"/>
</dbReference>
<protein>
    <submittedName>
        <fullName evidence="11">PKD domain containing protein</fullName>
    </submittedName>
</protein>
<feature type="domain" description="PKD" evidence="10">
    <location>
        <begin position="366"/>
        <end position="423"/>
    </location>
</feature>
<evidence type="ECO:0000256" key="7">
    <source>
        <dbReference type="ARBA" id="ARBA00023049"/>
    </source>
</evidence>
<evidence type="ECO:0000313" key="11">
    <source>
        <dbReference type="EMBL" id="AEA43559.1"/>
    </source>
</evidence>
<sequence length="708" mass="77326" precursor="true">MKSLLFTCALGILVSMNAFGQEIHLNCNHPNPTTESLKQIKSLLTHSQKSTDLKIFPVVFHVLHQNGSENISEAQIYEAMTYLNADFQKLNADTISVVSPFDTLIGKVNFEFRLATIDPNGNPTNGITRILTPLTTGAKENSKIYGWDPSKYINIWVVRSFEEPISGLTHNPLSLGPDPCADGIMMLNSYLGSIGTGNSQMIHFLTHEMGHFFGLYHLMENTNAPFGTNDCGYSDGIEDTPHTSEAYSCFNNLNTCNDSLYSESFNYWGYDVPDMEQNFLAANYCSRMFTKGQVALMRSVAESPIYGRAHLWSASNLVATGTGPGSVISSIVPPSSDFSFQTNTSGGVPLYQALICSGNNVSFNIQNGQPAGTTYLWSFSGAVPASSTLSNPTVNYGSPGFYDVTLTATNANGSSTTSHSSIVYASDSWPDFIGPMVQDFNVSGDFWLSQNLNEDNGYFQRIGNHGTQNSGCFLLGNRYEPDTTNLCYSTSILQTQLSKDNLISPAFDLSNSTSITISFDYAYGSAVIPDSAATEVLKVYYSRDCGKTWVLKKTIADTALITAFVPQNANFIPAQNQWRTISFPFTGISTDNKTRFKFEFVASNYSNNFYVDNFVIDGVLGISDSELSGIGIYPNPSQKGGIITISGLPNSTSQLLISDMQGKLVFQKELSDGSSESEVQLSTDLKSGCYLVEVTQNGSKFLTRLILE</sequence>
<dbReference type="SUPFAM" id="SSF49299">
    <property type="entry name" value="PKD domain"/>
    <property type="match status" value="1"/>
</dbReference>
<evidence type="ECO:0000256" key="1">
    <source>
        <dbReference type="ARBA" id="ARBA00008721"/>
    </source>
</evidence>
<dbReference type="Gene3D" id="2.60.40.10">
    <property type="entry name" value="Immunoglobulins"/>
    <property type="match status" value="1"/>
</dbReference>
<dbReference type="Pfam" id="PF05572">
    <property type="entry name" value="Peptidase_M43"/>
    <property type="match status" value="1"/>
</dbReference>
<dbReference type="InterPro" id="IPR008754">
    <property type="entry name" value="Peptidase_M43"/>
</dbReference>
<dbReference type="InterPro" id="IPR013783">
    <property type="entry name" value="Ig-like_fold"/>
</dbReference>
<keyword evidence="7" id="KW-0482">Metalloprotease</keyword>
<dbReference type="InterPro" id="IPR026444">
    <property type="entry name" value="Secre_tail"/>
</dbReference>
<evidence type="ECO:0000259" key="10">
    <source>
        <dbReference type="PROSITE" id="PS50093"/>
    </source>
</evidence>
<evidence type="ECO:0000256" key="8">
    <source>
        <dbReference type="ARBA" id="ARBA00023157"/>
    </source>
</evidence>
<evidence type="ECO:0000256" key="6">
    <source>
        <dbReference type="ARBA" id="ARBA00022833"/>
    </source>
</evidence>
<dbReference type="PANTHER" id="PTHR47466:SF1">
    <property type="entry name" value="METALLOPROTEASE MEP1 (AFU_ORTHOLOGUE AFUA_1G07730)-RELATED"/>
    <property type="match status" value="1"/>
</dbReference>
<evidence type="ECO:0000256" key="3">
    <source>
        <dbReference type="ARBA" id="ARBA00022723"/>
    </source>
</evidence>
<reference evidence="12" key="2">
    <citation type="submission" date="2011-02" db="EMBL/GenBank/DDBJ databases">
        <title>The complete genome of Fluviicola taffensis DSM 16823.</title>
        <authorList>
            <consortium name="US DOE Joint Genome Institute (JGI-PGF)"/>
            <person name="Lucas S."/>
            <person name="Copeland A."/>
            <person name="Lapidus A."/>
            <person name="Bruce D."/>
            <person name="Goodwin L."/>
            <person name="Pitluck S."/>
            <person name="Kyrpides N."/>
            <person name="Mavromatis K."/>
            <person name="Ivanova N."/>
            <person name="Mikhailova N."/>
            <person name="Pagani I."/>
            <person name="Chertkov O."/>
            <person name="Detter J.C."/>
            <person name="Han C."/>
            <person name="Tapia R."/>
            <person name="Land M."/>
            <person name="Hauser L."/>
            <person name="Markowitz V."/>
            <person name="Cheng J.-F."/>
            <person name="Hugenholtz P."/>
            <person name="Woyke T."/>
            <person name="Wu D."/>
            <person name="Tindall B."/>
            <person name="Pomrenke H.G."/>
            <person name="Brambilla E."/>
            <person name="Klenk H.-P."/>
            <person name="Eisen J.A."/>
        </authorList>
    </citation>
    <scope>NUCLEOTIDE SEQUENCE [LARGE SCALE GENOMIC DNA]</scope>
    <source>
        <strain evidence="12">DSM 16823 / RW262 / RW262</strain>
    </source>
</reference>
<dbReference type="EMBL" id="CP002542">
    <property type="protein sequence ID" value="AEA43559.1"/>
    <property type="molecule type" value="Genomic_DNA"/>
</dbReference>
<dbReference type="Proteomes" id="UP000007463">
    <property type="component" value="Chromosome"/>
</dbReference>
<dbReference type="Gene3D" id="2.60.120.260">
    <property type="entry name" value="Galactose-binding domain-like"/>
    <property type="match status" value="1"/>
</dbReference>
<reference evidence="11 12" key="1">
    <citation type="journal article" date="2011" name="Stand. Genomic Sci.">
        <title>Complete genome sequence of the gliding freshwater bacterium Fluviicola taffensis type strain (RW262).</title>
        <authorList>
            <person name="Woyke T."/>
            <person name="Chertkov O."/>
            <person name="Lapidus A."/>
            <person name="Nolan M."/>
            <person name="Lucas S."/>
            <person name="Del Rio T.G."/>
            <person name="Tice H."/>
            <person name="Cheng J.F."/>
            <person name="Tapia R."/>
            <person name="Han C."/>
            <person name="Goodwin L."/>
            <person name="Pitluck S."/>
            <person name="Liolios K."/>
            <person name="Pagani I."/>
            <person name="Ivanova N."/>
            <person name="Huntemann M."/>
            <person name="Mavromatis K."/>
            <person name="Mikhailova N."/>
            <person name="Pati A."/>
            <person name="Chen A."/>
            <person name="Palaniappan K."/>
            <person name="Land M."/>
            <person name="Hauser L."/>
            <person name="Brambilla E.M."/>
            <person name="Rohde M."/>
            <person name="Mwirichia R."/>
            <person name="Sikorski J."/>
            <person name="Tindall B.J."/>
            <person name="Goker M."/>
            <person name="Bristow J."/>
            <person name="Eisen J.A."/>
            <person name="Markowitz V."/>
            <person name="Hugenholtz P."/>
            <person name="Klenk H.P."/>
            <person name="Kyrpides N.C."/>
        </authorList>
    </citation>
    <scope>NUCLEOTIDE SEQUENCE [LARGE SCALE GENOMIC DNA]</scope>
    <source>
        <strain evidence="12">DSM 16823 / RW262 / RW262</strain>
    </source>
</reference>
<dbReference type="HOGENOM" id="CLU_011684_1_0_10"/>
<dbReference type="InterPro" id="IPR024079">
    <property type="entry name" value="MetalloPept_cat_dom_sf"/>
</dbReference>
<dbReference type="PROSITE" id="PS50093">
    <property type="entry name" value="PKD"/>
    <property type="match status" value="1"/>
</dbReference>
<dbReference type="Pfam" id="PF18911">
    <property type="entry name" value="PKD_4"/>
    <property type="match status" value="1"/>
</dbReference>
<dbReference type="PANTHER" id="PTHR47466">
    <property type="match status" value="1"/>
</dbReference>
<name>F2IF85_FLUTR</name>
<dbReference type="NCBIfam" id="TIGR04183">
    <property type="entry name" value="Por_Secre_tail"/>
    <property type="match status" value="1"/>
</dbReference>
<feature type="signal peptide" evidence="9">
    <location>
        <begin position="1"/>
        <end position="20"/>
    </location>
</feature>
<gene>
    <name evidence="11" type="ordered locus">Fluta_1567</name>
</gene>
<keyword evidence="3" id="KW-0479">Metal-binding</keyword>
<keyword evidence="12" id="KW-1185">Reference proteome</keyword>
<dbReference type="STRING" id="755732.Fluta_1567"/>
<proteinExistence type="inferred from homology"/>
<dbReference type="SUPFAM" id="SSF55486">
    <property type="entry name" value="Metalloproteases ('zincins'), catalytic domain"/>
    <property type="match status" value="1"/>
</dbReference>
<dbReference type="eggNOG" id="COG3291">
    <property type="taxonomic scope" value="Bacteria"/>
</dbReference>
<dbReference type="CDD" id="cd00146">
    <property type="entry name" value="PKD"/>
    <property type="match status" value="1"/>
</dbReference>
<dbReference type="GO" id="GO:0006508">
    <property type="term" value="P:proteolysis"/>
    <property type="evidence" value="ECO:0007669"/>
    <property type="project" value="UniProtKB-KW"/>
</dbReference>
<keyword evidence="4 9" id="KW-0732">Signal</keyword>
<dbReference type="InterPro" id="IPR035986">
    <property type="entry name" value="PKD_dom_sf"/>
</dbReference>
<keyword evidence="2" id="KW-0645">Protease</keyword>
<dbReference type="RefSeq" id="WP_013686330.1">
    <property type="nucleotide sequence ID" value="NC_015321.1"/>
</dbReference>
<dbReference type="InterPro" id="IPR022409">
    <property type="entry name" value="PKD/Chitinase_dom"/>
</dbReference>
<evidence type="ECO:0000256" key="9">
    <source>
        <dbReference type="SAM" id="SignalP"/>
    </source>
</evidence>
<evidence type="ECO:0000313" key="12">
    <source>
        <dbReference type="Proteomes" id="UP000007463"/>
    </source>
</evidence>
<evidence type="ECO:0000256" key="5">
    <source>
        <dbReference type="ARBA" id="ARBA00022801"/>
    </source>
</evidence>
<keyword evidence="8" id="KW-1015">Disulfide bond</keyword>